<gene>
    <name evidence="2" type="ORF">BDU57DRAFT_493160</name>
</gene>
<feature type="region of interest" description="Disordered" evidence="1">
    <location>
        <begin position="1"/>
        <end position="41"/>
    </location>
</feature>
<sequence length="305" mass="33578">MATHHVRHPSHHPKRPGQAHARPSKPAPLSKRSHCYARGSSKAAHQKDVEFESWDDEESMAVSFLNFCTVCEKQIITPSNSILYCSESCRKTDTEKSLTYALEHYSPPTTPFANFSFEDLHFRDIVPQRSPTQPESKRSSCAFSDISSDDNTWSLNDKSQAMNSEASRYLRQFQSATYSAETARAHRPRYTRSSTSQVSWSAAPSLSHTPASSISYSLPYTPATTRPLPPRNNPYGSSYGFKSIDLVTPLTAPSSPKSYSHKTPPISTTSTSTIEGEIVYAKSPVPSLSAANGSLGRLLASTPRA</sequence>
<accession>A0A6A5QR67</accession>
<reference evidence="2" key="1">
    <citation type="journal article" date="2020" name="Stud. Mycol.">
        <title>101 Dothideomycetes genomes: a test case for predicting lifestyles and emergence of pathogens.</title>
        <authorList>
            <person name="Haridas S."/>
            <person name="Albert R."/>
            <person name="Binder M."/>
            <person name="Bloem J."/>
            <person name="Labutti K."/>
            <person name="Salamov A."/>
            <person name="Andreopoulos B."/>
            <person name="Baker S."/>
            <person name="Barry K."/>
            <person name="Bills G."/>
            <person name="Bluhm B."/>
            <person name="Cannon C."/>
            <person name="Castanera R."/>
            <person name="Culley D."/>
            <person name="Daum C."/>
            <person name="Ezra D."/>
            <person name="Gonzalez J."/>
            <person name="Henrissat B."/>
            <person name="Kuo A."/>
            <person name="Liang C."/>
            <person name="Lipzen A."/>
            <person name="Lutzoni F."/>
            <person name="Magnuson J."/>
            <person name="Mondo S."/>
            <person name="Nolan M."/>
            <person name="Ohm R."/>
            <person name="Pangilinan J."/>
            <person name="Park H.-J."/>
            <person name="Ramirez L."/>
            <person name="Alfaro M."/>
            <person name="Sun H."/>
            <person name="Tritt A."/>
            <person name="Yoshinaga Y."/>
            <person name="Zwiers L.-H."/>
            <person name="Turgeon B."/>
            <person name="Goodwin S."/>
            <person name="Spatafora J."/>
            <person name="Crous P."/>
            <person name="Grigoriev I."/>
        </authorList>
    </citation>
    <scope>NUCLEOTIDE SEQUENCE</scope>
    <source>
        <strain evidence="2">HMLAC05119</strain>
    </source>
</reference>
<organism evidence="2 3">
    <name type="scientific">Ampelomyces quisqualis</name>
    <name type="common">Powdery mildew agent</name>
    <dbReference type="NCBI Taxonomy" id="50730"/>
    <lineage>
        <taxon>Eukaryota</taxon>
        <taxon>Fungi</taxon>
        <taxon>Dikarya</taxon>
        <taxon>Ascomycota</taxon>
        <taxon>Pezizomycotina</taxon>
        <taxon>Dothideomycetes</taxon>
        <taxon>Pleosporomycetidae</taxon>
        <taxon>Pleosporales</taxon>
        <taxon>Pleosporineae</taxon>
        <taxon>Phaeosphaeriaceae</taxon>
        <taxon>Ampelomyces</taxon>
    </lineage>
</organism>
<keyword evidence="3" id="KW-1185">Reference proteome</keyword>
<feature type="compositionally biased region" description="Polar residues" evidence="1">
    <location>
        <begin position="191"/>
        <end position="210"/>
    </location>
</feature>
<dbReference type="AlphaFoldDB" id="A0A6A5QR67"/>
<feature type="compositionally biased region" description="Basic residues" evidence="1">
    <location>
        <begin position="1"/>
        <end position="17"/>
    </location>
</feature>
<evidence type="ECO:0000313" key="3">
    <source>
        <dbReference type="Proteomes" id="UP000800096"/>
    </source>
</evidence>
<evidence type="ECO:0000313" key="2">
    <source>
        <dbReference type="EMBL" id="KAF1917320.1"/>
    </source>
</evidence>
<dbReference type="Pfam" id="PF12855">
    <property type="entry name" value="Ecl1"/>
    <property type="match status" value="1"/>
</dbReference>
<proteinExistence type="predicted"/>
<name>A0A6A5QR67_AMPQU</name>
<dbReference type="EMBL" id="ML979134">
    <property type="protein sequence ID" value="KAF1917320.1"/>
    <property type="molecule type" value="Genomic_DNA"/>
</dbReference>
<evidence type="ECO:0000256" key="1">
    <source>
        <dbReference type="SAM" id="MobiDB-lite"/>
    </source>
</evidence>
<protein>
    <submittedName>
        <fullName evidence="2">Life-span regulatory factor-domain-containing protein</fullName>
    </submittedName>
</protein>
<dbReference type="OrthoDB" id="3599883at2759"/>
<dbReference type="Proteomes" id="UP000800096">
    <property type="component" value="Unassembled WGS sequence"/>
</dbReference>
<dbReference type="InterPro" id="IPR024368">
    <property type="entry name" value="Ecl1/2/3"/>
</dbReference>
<feature type="region of interest" description="Disordered" evidence="1">
    <location>
        <begin position="180"/>
        <end position="210"/>
    </location>
</feature>